<gene>
    <name evidence="2" type="ORF">BURPS1710A_4138</name>
</gene>
<protein>
    <submittedName>
        <fullName evidence="2">Uncharacterized protein</fullName>
    </submittedName>
</protein>
<evidence type="ECO:0000256" key="1">
    <source>
        <dbReference type="SAM" id="MobiDB-lite"/>
    </source>
</evidence>
<organism evidence="2">
    <name type="scientific">Burkholderia pseudomallei 1710a</name>
    <dbReference type="NCBI Taxonomy" id="320371"/>
    <lineage>
        <taxon>Bacteria</taxon>
        <taxon>Pseudomonadati</taxon>
        <taxon>Pseudomonadota</taxon>
        <taxon>Betaproteobacteria</taxon>
        <taxon>Burkholderiales</taxon>
        <taxon>Burkholderiaceae</taxon>
        <taxon>Burkholderia</taxon>
        <taxon>pseudomallei group</taxon>
    </lineage>
</organism>
<evidence type="ECO:0000313" key="2">
    <source>
        <dbReference type="EMBL" id="EET06526.1"/>
    </source>
</evidence>
<dbReference type="Proteomes" id="UP000001812">
    <property type="component" value="Chromosome I"/>
</dbReference>
<dbReference type="HOGENOM" id="CLU_2068687_0_0_4"/>
<feature type="region of interest" description="Disordered" evidence="1">
    <location>
        <begin position="1"/>
        <end position="35"/>
    </location>
</feature>
<dbReference type="AlphaFoldDB" id="A0A0E1W2K2"/>
<name>A0A0E1W2K2_BURPE</name>
<dbReference type="EMBL" id="CM000832">
    <property type="protein sequence ID" value="EET06526.1"/>
    <property type="molecule type" value="Genomic_DNA"/>
</dbReference>
<feature type="compositionally biased region" description="Polar residues" evidence="1">
    <location>
        <begin position="1"/>
        <end position="14"/>
    </location>
</feature>
<proteinExistence type="predicted"/>
<sequence length="118" mass="12413">MSSRSRVALSSNGSRAAAGGGVRRGDGAVTARSDVDSCSSRFGHVWLVMDVVAMSRRTKPRCEAAFGVSSTNRPRWPLAGKRVGPGLGCGRFEFGGVASKVSEPGRTGKRVGLRFDDI</sequence>
<dbReference type="RefSeq" id="WP_004527830.1">
    <property type="nucleotide sequence ID" value="NZ_CM000832.1"/>
</dbReference>
<accession>A0A0E1W2K2</accession>
<reference evidence="2" key="1">
    <citation type="submission" date="2009-05" db="EMBL/GenBank/DDBJ databases">
        <authorList>
            <person name="Harkins D.M."/>
            <person name="DeShazer D."/>
            <person name="Woods D.E."/>
            <person name="Brinkac L.M."/>
            <person name="Brown K.A."/>
            <person name="Hung G.C."/>
            <person name="Tuanyok A."/>
            <person name="Zhang B."/>
            <person name="Nierman W.C."/>
        </authorList>
    </citation>
    <scope>NUCLEOTIDE SEQUENCE [LARGE SCALE GENOMIC DNA]</scope>
    <source>
        <strain evidence="2">1710a</strain>
    </source>
</reference>